<dbReference type="InterPro" id="IPR035906">
    <property type="entry name" value="MetI-like_sf"/>
</dbReference>
<accession>A0ABW7IB78</accession>
<evidence type="ECO:0000256" key="8">
    <source>
        <dbReference type="RuleBase" id="RU363032"/>
    </source>
</evidence>
<evidence type="ECO:0000313" key="10">
    <source>
        <dbReference type="EMBL" id="MFH0255358.1"/>
    </source>
</evidence>
<feature type="transmembrane region" description="Helical" evidence="8">
    <location>
        <begin position="72"/>
        <end position="97"/>
    </location>
</feature>
<proteinExistence type="inferred from homology"/>
<dbReference type="PROSITE" id="PS50928">
    <property type="entry name" value="ABC_TM1"/>
    <property type="match status" value="1"/>
</dbReference>
<dbReference type="Gene3D" id="1.10.3720.10">
    <property type="entry name" value="MetI-like"/>
    <property type="match status" value="1"/>
</dbReference>
<keyword evidence="6 8" id="KW-1133">Transmembrane helix</keyword>
<dbReference type="Pfam" id="PF00528">
    <property type="entry name" value="BPD_transp_1"/>
    <property type="match status" value="1"/>
</dbReference>
<sequence length="297" mass="32869">MPRGTPADMHAAGLRRDERMERWKLFGLGSPALLLVLVILVIPVGWLFYVSFVGADGSFSLENYERMVSRKSYMRIFITTFQVSVLTTALCILIGYPLAYFMSQLPAKWAGLCLITVLLPFWTSLLVRTYAWLVLLQKQGLVNQWAINIGLWDEPVKFVHNMTGTLIGMVHIMLPFLILPVYGAMRAIDADYLKAASNLGASPKRAFWTVFFPLSTPGLFAGSLMVFVLCLGFFVTPAVLGGGRVIMVSMKIVSNIELFVNWGAASALGVVLLVLTVAILWVASRFLRLEQMTGGGH</sequence>
<gene>
    <name evidence="10" type="ORF">ACGRVM_15735</name>
</gene>
<name>A0ABW7IB78_9RHOB</name>
<keyword evidence="5 8" id="KW-0812">Transmembrane</keyword>
<feature type="transmembrane region" description="Helical" evidence="8">
    <location>
        <begin position="109"/>
        <end position="133"/>
    </location>
</feature>
<evidence type="ECO:0000256" key="3">
    <source>
        <dbReference type="ARBA" id="ARBA00022448"/>
    </source>
</evidence>
<feature type="domain" description="ABC transmembrane type-1" evidence="9">
    <location>
        <begin position="77"/>
        <end position="283"/>
    </location>
</feature>
<dbReference type="CDD" id="cd06261">
    <property type="entry name" value="TM_PBP2"/>
    <property type="match status" value="1"/>
</dbReference>
<evidence type="ECO:0000256" key="2">
    <source>
        <dbReference type="ARBA" id="ARBA00007069"/>
    </source>
</evidence>
<evidence type="ECO:0000256" key="5">
    <source>
        <dbReference type="ARBA" id="ARBA00022692"/>
    </source>
</evidence>
<keyword evidence="4" id="KW-1003">Cell membrane</keyword>
<comment type="subcellular location">
    <subcellularLocation>
        <location evidence="1 8">Cell membrane</location>
        <topology evidence="1 8">Multi-pass membrane protein</topology>
    </subcellularLocation>
</comment>
<dbReference type="RefSeq" id="WP_377173227.1">
    <property type="nucleotide sequence ID" value="NZ_JBHTJC010000007.1"/>
</dbReference>
<keyword evidence="3 8" id="KW-0813">Transport</keyword>
<protein>
    <submittedName>
        <fullName evidence="10">ABC transporter permease</fullName>
    </submittedName>
</protein>
<evidence type="ECO:0000259" key="9">
    <source>
        <dbReference type="PROSITE" id="PS50928"/>
    </source>
</evidence>
<organism evidence="10 11">
    <name type="scientific">Roseovarius aquimarinus</name>
    <dbReference type="NCBI Taxonomy" id="1229156"/>
    <lineage>
        <taxon>Bacteria</taxon>
        <taxon>Pseudomonadati</taxon>
        <taxon>Pseudomonadota</taxon>
        <taxon>Alphaproteobacteria</taxon>
        <taxon>Rhodobacterales</taxon>
        <taxon>Roseobacteraceae</taxon>
        <taxon>Roseovarius</taxon>
    </lineage>
</organism>
<keyword evidence="7 8" id="KW-0472">Membrane</keyword>
<feature type="transmembrane region" description="Helical" evidence="8">
    <location>
        <begin position="166"/>
        <end position="185"/>
    </location>
</feature>
<dbReference type="SUPFAM" id="SSF161098">
    <property type="entry name" value="MetI-like"/>
    <property type="match status" value="1"/>
</dbReference>
<feature type="transmembrane region" description="Helical" evidence="8">
    <location>
        <begin position="25"/>
        <end position="52"/>
    </location>
</feature>
<feature type="transmembrane region" description="Helical" evidence="8">
    <location>
        <begin position="259"/>
        <end position="283"/>
    </location>
</feature>
<evidence type="ECO:0000313" key="11">
    <source>
        <dbReference type="Proteomes" id="UP001607157"/>
    </source>
</evidence>
<evidence type="ECO:0000256" key="6">
    <source>
        <dbReference type="ARBA" id="ARBA00022989"/>
    </source>
</evidence>
<dbReference type="PANTHER" id="PTHR42929">
    <property type="entry name" value="INNER MEMBRANE ABC TRANSPORTER PERMEASE PROTEIN YDCU-RELATED-RELATED"/>
    <property type="match status" value="1"/>
</dbReference>
<evidence type="ECO:0000256" key="4">
    <source>
        <dbReference type="ARBA" id="ARBA00022475"/>
    </source>
</evidence>
<dbReference type="Proteomes" id="UP001607157">
    <property type="component" value="Unassembled WGS sequence"/>
</dbReference>
<evidence type="ECO:0000256" key="7">
    <source>
        <dbReference type="ARBA" id="ARBA00023136"/>
    </source>
</evidence>
<evidence type="ECO:0000256" key="1">
    <source>
        <dbReference type="ARBA" id="ARBA00004651"/>
    </source>
</evidence>
<dbReference type="EMBL" id="JBIHMM010000006">
    <property type="protein sequence ID" value="MFH0255358.1"/>
    <property type="molecule type" value="Genomic_DNA"/>
</dbReference>
<reference evidence="10 11" key="1">
    <citation type="submission" date="2024-10" db="EMBL/GenBank/DDBJ databases">
        <authorList>
            <person name="Yang X.-N."/>
        </authorList>
    </citation>
    <scope>NUCLEOTIDE SEQUENCE [LARGE SCALE GENOMIC DNA]</scope>
    <source>
        <strain evidence="10 11">CAU 1059</strain>
    </source>
</reference>
<comment type="similarity">
    <text evidence="2">Belongs to the binding-protein-dependent transport system permease family. CysTW subfamily.</text>
</comment>
<keyword evidence="11" id="KW-1185">Reference proteome</keyword>
<dbReference type="InterPro" id="IPR000515">
    <property type="entry name" value="MetI-like"/>
</dbReference>
<comment type="caution">
    <text evidence="10">The sequence shown here is derived from an EMBL/GenBank/DDBJ whole genome shotgun (WGS) entry which is preliminary data.</text>
</comment>
<feature type="transmembrane region" description="Helical" evidence="8">
    <location>
        <begin position="206"/>
        <end position="239"/>
    </location>
</feature>
<dbReference type="PANTHER" id="PTHR42929:SF5">
    <property type="entry name" value="ABC TRANSPORTER PERMEASE PROTEIN"/>
    <property type="match status" value="1"/>
</dbReference>